<gene>
    <name evidence="2" type="ORF">FB45DRAFT_757357</name>
</gene>
<dbReference type="EMBL" id="JARKIF010000023">
    <property type="protein sequence ID" value="KAJ7615944.1"/>
    <property type="molecule type" value="Genomic_DNA"/>
</dbReference>
<dbReference type="AlphaFoldDB" id="A0AAD7FEP6"/>
<accession>A0AAD7FEP6</accession>
<organism evidence="2 3">
    <name type="scientific">Roridomyces roridus</name>
    <dbReference type="NCBI Taxonomy" id="1738132"/>
    <lineage>
        <taxon>Eukaryota</taxon>
        <taxon>Fungi</taxon>
        <taxon>Dikarya</taxon>
        <taxon>Basidiomycota</taxon>
        <taxon>Agaricomycotina</taxon>
        <taxon>Agaricomycetes</taxon>
        <taxon>Agaricomycetidae</taxon>
        <taxon>Agaricales</taxon>
        <taxon>Marasmiineae</taxon>
        <taxon>Mycenaceae</taxon>
        <taxon>Roridomyces</taxon>
    </lineage>
</organism>
<dbReference type="Proteomes" id="UP001221142">
    <property type="component" value="Unassembled WGS sequence"/>
</dbReference>
<evidence type="ECO:0000259" key="1">
    <source>
        <dbReference type="Pfam" id="PF20415"/>
    </source>
</evidence>
<dbReference type="InterPro" id="IPR046522">
    <property type="entry name" value="DUF6699"/>
</dbReference>
<protein>
    <recommendedName>
        <fullName evidence="1">DUF6699 domain-containing protein</fullName>
    </recommendedName>
</protein>
<reference evidence="2" key="1">
    <citation type="submission" date="2023-03" db="EMBL/GenBank/DDBJ databases">
        <title>Massive genome expansion in bonnet fungi (Mycena s.s.) driven by repeated elements and novel gene families across ecological guilds.</title>
        <authorList>
            <consortium name="Lawrence Berkeley National Laboratory"/>
            <person name="Harder C.B."/>
            <person name="Miyauchi S."/>
            <person name="Viragh M."/>
            <person name="Kuo A."/>
            <person name="Thoen E."/>
            <person name="Andreopoulos B."/>
            <person name="Lu D."/>
            <person name="Skrede I."/>
            <person name="Drula E."/>
            <person name="Henrissat B."/>
            <person name="Morin E."/>
            <person name="Kohler A."/>
            <person name="Barry K."/>
            <person name="LaButti K."/>
            <person name="Morin E."/>
            <person name="Salamov A."/>
            <person name="Lipzen A."/>
            <person name="Mereny Z."/>
            <person name="Hegedus B."/>
            <person name="Baldrian P."/>
            <person name="Stursova M."/>
            <person name="Weitz H."/>
            <person name="Taylor A."/>
            <person name="Grigoriev I.V."/>
            <person name="Nagy L.G."/>
            <person name="Martin F."/>
            <person name="Kauserud H."/>
        </authorList>
    </citation>
    <scope>NUCLEOTIDE SEQUENCE</scope>
    <source>
        <strain evidence="2">9284</strain>
    </source>
</reference>
<keyword evidence="3" id="KW-1185">Reference proteome</keyword>
<dbReference type="Pfam" id="PF20415">
    <property type="entry name" value="DUF6699"/>
    <property type="match status" value="1"/>
</dbReference>
<feature type="domain" description="DUF6699" evidence="1">
    <location>
        <begin position="107"/>
        <end position="238"/>
    </location>
</feature>
<name>A0AAD7FEP6_9AGAR</name>
<sequence>MTKTVQFSNTNILYSPLSWDSDSICARELPAPADAVAEDDAPLASEELPEQSKALIIHSPWPAPRQLYGTPSPGPKTTLFYYDPTPPPPTQIHVLLSYMPFTNPHVQYDVSHPLHTLNPQLTASFLDAATLPAVPSLTIHCRHIPWAIPVMASTPYSTYSTAYVSVLDVYTALYTSLRLAIRQSEYNALGTEARLRVNDAYFARCARVVEPEERRIEMLKGVKRVDLLLGRTRFMGLSGPLRAGTPDTWELNLV</sequence>
<proteinExistence type="predicted"/>
<evidence type="ECO:0000313" key="2">
    <source>
        <dbReference type="EMBL" id="KAJ7615944.1"/>
    </source>
</evidence>
<comment type="caution">
    <text evidence="2">The sequence shown here is derived from an EMBL/GenBank/DDBJ whole genome shotgun (WGS) entry which is preliminary data.</text>
</comment>
<evidence type="ECO:0000313" key="3">
    <source>
        <dbReference type="Proteomes" id="UP001221142"/>
    </source>
</evidence>